<dbReference type="InterPro" id="IPR036812">
    <property type="entry name" value="NAD(P)_OxRdtase_dom_sf"/>
</dbReference>
<dbReference type="PRINTS" id="PR00069">
    <property type="entry name" value="ALDKETRDTASE"/>
</dbReference>
<evidence type="ECO:0000313" key="4">
    <source>
        <dbReference type="Proteomes" id="UP000247389"/>
    </source>
</evidence>
<dbReference type="PANTHER" id="PTHR43312">
    <property type="entry name" value="D-THREO-ALDOSE 1-DEHYDROGENASE"/>
    <property type="match status" value="1"/>
</dbReference>
<dbReference type="GO" id="GO:0016491">
    <property type="term" value="F:oxidoreductase activity"/>
    <property type="evidence" value="ECO:0007669"/>
    <property type="project" value="InterPro"/>
</dbReference>
<dbReference type="EMBL" id="QICM01000028">
    <property type="protein sequence ID" value="PXV62888.1"/>
    <property type="molecule type" value="Genomic_DNA"/>
</dbReference>
<proteinExistence type="predicted"/>
<reference evidence="2 4" key="2">
    <citation type="submission" date="2018-04" db="EMBL/GenBank/DDBJ databases">
        <title>Subsurface microbial communities from deep shales in Ohio and West Virginia, USA.</title>
        <authorList>
            <person name="Wrighton K."/>
        </authorList>
    </citation>
    <scope>NUCLEOTIDE SEQUENCE [LARGE SCALE GENOMIC DNA]</scope>
    <source>
        <strain evidence="2 4">MSL28</strain>
    </source>
</reference>
<dbReference type="Proteomes" id="UP000247389">
    <property type="component" value="Unassembled WGS sequence"/>
</dbReference>
<organism evidence="3 5">
    <name type="scientific">Halanaerobium congolense</name>
    <dbReference type="NCBI Taxonomy" id="54121"/>
    <lineage>
        <taxon>Bacteria</taxon>
        <taxon>Bacillati</taxon>
        <taxon>Bacillota</taxon>
        <taxon>Clostridia</taxon>
        <taxon>Halanaerobiales</taxon>
        <taxon>Halanaerobiaceae</taxon>
        <taxon>Halanaerobium</taxon>
    </lineage>
</organism>
<dbReference type="SUPFAM" id="SSF51430">
    <property type="entry name" value="NAD(P)-linked oxidoreductase"/>
    <property type="match status" value="1"/>
</dbReference>
<evidence type="ECO:0000313" key="5">
    <source>
        <dbReference type="Proteomes" id="UP000324896"/>
    </source>
</evidence>
<gene>
    <name evidence="2" type="ORF">C8C78_1286</name>
    <name evidence="3" type="ORF">SAMN04488597_104161</name>
</gene>
<dbReference type="AlphaFoldDB" id="A0A1G6KN65"/>
<dbReference type="CDD" id="cd19086">
    <property type="entry name" value="AKR_AKR11C1"/>
    <property type="match status" value="1"/>
</dbReference>
<dbReference type="InterPro" id="IPR020471">
    <property type="entry name" value="AKR"/>
</dbReference>
<evidence type="ECO:0000313" key="3">
    <source>
        <dbReference type="EMBL" id="SDC31766.1"/>
    </source>
</evidence>
<dbReference type="Gene3D" id="3.20.20.100">
    <property type="entry name" value="NADP-dependent oxidoreductase domain"/>
    <property type="match status" value="1"/>
</dbReference>
<dbReference type="InterPro" id="IPR053135">
    <property type="entry name" value="AKR2_Oxidoreductase"/>
</dbReference>
<protein>
    <submittedName>
        <fullName evidence="2 3">Predicted oxidoreductase</fullName>
    </submittedName>
</protein>
<dbReference type="InterPro" id="IPR023210">
    <property type="entry name" value="NADP_OxRdtase_dom"/>
</dbReference>
<sequence length="327" mass="36871">MNYRKLGKTGYEVSEVSFGGWAIGGTWGDVEDEQSMAALREAVDQGINFFDTADVYGDGRSERLMAKLRKETDEEIHIATKAGRRLNPHSAEGYNKENLNKFVDRSLKNLDVDTIDLLQLHCPPTEVYDQEEVFEILEEMVEAGKIKNYGVSVEKVEEAMKALEYENVATVQIIFNMFRHKPADEFLAKAKEKDVGVICRVPLASGLLTGKFSKDSTFAENDHRNFNRDGEAFDKGETFSGVDYELGLKAVDELEKIKPAGLTMAQFALKWILMHDAVSCVIPGGKKPWQVKDNAAASEADNLSDEVMERVDEIYDEYIRDSVHHLW</sequence>
<dbReference type="PANTHER" id="PTHR43312:SF1">
    <property type="entry name" value="NADP-DEPENDENT OXIDOREDUCTASE DOMAIN-CONTAINING PROTEIN"/>
    <property type="match status" value="1"/>
</dbReference>
<dbReference type="Pfam" id="PF00248">
    <property type="entry name" value="Aldo_ket_red"/>
    <property type="match status" value="1"/>
</dbReference>
<accession>A0A1G6KN65</accession>
<reference evidence="3 5" key="1">
    <citation type="submission" date="2016-10" db="EMBL/GenBank/DDBJ databases">
        <authorList>
            <person name="Varghese N."/>
            <person name="Submissions S."/>
        </authorList>
    </citation>
    <scope>NUCLEOTIDE SEQUENCE [LARGE SCALE GENOMIC DNA]</scope>
    <source>
        <strain evidence="3 5">WG10</strain>
    </source>
</reference>
<feature type="domain" description="NADP-dependent oxidoreductase" evidence="1">
    <location>
        <begin position="16"/>
        <end position="315"/>
    </location>
</feature>
<dbReference type="RefSeq" id="WP_110301129.1">
    <property type="nucleotide sequence ID" value="NZ_FMYT01000004.1"/>
</dbReference>
<dbReference type="Proteomes" id="UP000324896">
    <property type="component" value="Unassembled WGS sequence"/>
</dbReference>
<evidence type="ECO:0000259" key="1">
    <source>
        <dbReference type="Pfam" id="PF00248"/>
    </source>
</evidence>
<name>A0A1G6KN65_9FIRM</name>
<evidence type="ECO:0000313" key="2">
    <source>
        <dbReference type="EMBL" id="PXV62888.1"/>
    </source>
</evidence>
<dbReference type="EMBL" id="FMYT01000004">
    <property type="protein sequence ID" value="SDC31766.1"/>
    <property type="molecule type" value="Genomic_DNA"/>
</dbReference>